<dbReference type="STRING" id="913774.A0A0C3GST4"/>
<dbReference type="FunCoup" id="A0A0C3GST4">
    <property type="interactions" value="627"/>
</dbReference>
<proteinExistence type="predicted"/>
<dbReference type="Pfam" id="PF24321">
    <property type="entry name" value="DUF7493"/>
    <property type="match status" value="1"/>
</dbReference>
<protein>
    <recommendedName>
        <fullName evidence="1">DAGKc domain-containing protein</fullName>
    </recommendedName>
</protein>
<sequence length="502" mass="55376">MDLAAKARNGIQQADGNLLQIGTSSWLVISSSELLVCVDKSENRDGRKFCINGNRKTTGSWSIPFYNILWAELLQSELIIQYAAPSGQDVTANVLKFSVQPNCQSVKEWITKLLDCSYRDSQPRKRAKILVNPHSGRKKARGMFSKFIEPLLRAAGCIIDMVETTHAGEGISIAEKLDIDAFDTIIVCSGDGLAHEVFNGFGKRPDANRALKKIAVAHIPCGSGNGLSRNLNHTGNVSKATLAIIKGVRKPMDLVLVTQGDRITLSYLSQATGMAAESDLATEYLRWMGETRFVLGFLTRILAKKVYPAEISVKIAIEGKSLIMEHYENEIEKQASENMCSNSQHPLGCDLAKDEPYHPGLPPLKYGTINDVAPEDWVVVPCDNLGTLYCGNLAYMSTDAKFFRPALHNDGMMDLILIDGNLRRCSALQLFGAMTDDTFFDSPLIQYHKIRAFRWTPKNQDSGYISIDGESVPFEPFQAEVHKGLGTVIMINRQIPGALTSI</sequence>
<dbReference type="AlphaFoldDB" id="A0A0C3GST4"/>
<dbReference type="InterPro" id="IPR017438">
    <property type="entry name" value="ATP-NAD_kinase_N"/>
</dbReference>
<dbReference type="Pfam" id="PF00781">
    <property type="entry name" value="DAGK_cat"/>
    <property type="match status" value="1"/>
</dbReference>
<dbReference type="OrthoDB" id="3853857at2759"/>
<dbReference type="InterPro" id="IPR050187">
    <property type="entry name" value="Lipid_Phosphate_FormReg"/>
</dbReference>
<name>A0A0C3GST4_OIDMZ</name>
<feature type="domain" description="DAGKc" evidence="1">
    <location>
        <begin position="122"/>
        <end position="261"/>
    </location>
</feature>
<dbReference type="EMBL" id="KN832890">
    <property type="protein sequence ID" value="KIM94369.1"/>
    <property type="molecule type" value="Genomic_DNA"/>
</dbReference>
<dbReference type="Proteomes" id="UP000054321">
    <property type="component" value="Unassembled WGS sequence"/>
</dbReference>
<dbReference type="InterPro" id="IPR055916">
    <property type="entry name" value="DUF7493"/>
</dbReference>
<dbReference type="GO" id="GO:0046512">
    <property type="term" value="P:sphingosine biosynthetic process"/>
    <property type="evidence" value="ECO:0007669"/>
    <property type="project" value="TreeGrafter"/>
</dbReference>
<dbReference type="InParanoid" id="A0A0C3GST4"/>
<reference evidence="3" key="2">
    <citation type="submission" date="2015-01" db="EMBL/GenBank/DDBJ databases">
        <title>Evolutionary Origins and Diversification of the Mycorrhizal Mutualists.</title>
        <authorList>
            <consortium name="DOE Joint Genome Institute"/>
            <consortium name="Mycorrhizal Genomics Consortium"/>
            <person name="Kohler A."/>
            <person name="Kuo A."/>
            <person name="Nagy L.G."/>
            <person name="Floudas D."/>
            <person name="Copeland A."/>
            <person name="Barry K.W."/>
            <person name="Cichocki N."/>
            <person name="Veneault-Fourrey C."/>
            <person name="LaButti K."/>
            <person name="Lindquist E.A."/>
            <person name="Lipzen A."/>
            <person name="Lundell T."/>
            <person name="Morin E."/>
            <person name="Murat C."/>
            <person name="Riley R."/>
            <person name="Ohm R."/>
            <person name="Sun H."/>
            <person name="Tunlid A."/>
            <person name="Henrissat B."/>
            <person name="Grigoriev I.V."/>
            <person name="Hibbett D.S."/>
            <person name="Martin F."/>
        </authorList>
    </citation>
    <scope>NUCLEOTIDE SEQUENCE [LARGE SCALE GENOMIC DNA]</scope>
    <source>
        <strain evidence="3">Zn</strain>
    </source>
</reference>
<dbReference type="HOGENOM" id="CLU_013399_0_1_1"/>
<dbReference type="SMART" id="SM00046">
    <property type="entry name" value="DAGKc"/>
    <property type="match status" value="1"/>
</dbReference>
<dbReference type="SUPFAM" id="SSF111331">
    <property type="entry name" value="NAD kinase/diacylglycerol kinase-like"/>
    <property type="match status" value="1"/>
</dbReference>
<dbReference type="GO" id="GO:0001727">
    <property type="term" value="F:lipid kinase activity"/>
    <property type="evidence" value="ECO:0007669"/>
    <property type="project" value="UniProtKB-ARBA"/>
</dbReference>
<accession>A0A0C3GST4</accession>
<dbReference type="PANTHER" id="PTHR12358:SF31">
    <property type="entry name" value="ACYLGLYCEROL KINASE, MITOCHONDRIAL"/>
    <property type="match status" value="1"/>
</dbReference>
<evidence type="ECO:0000313" key="3">
    <source>
        <dbReference type="Proteomes" id="UP000054321"/>
    </source>
</evidence>
<dbReference type="Gene3D" id="2.60.200.40">
    <property type="match status" value="1"/>
</dbReference>
<dbReference type="InterPro" id="IPR016064">
    <property type="entry name" value="NAD/diacylglycerol_kinase_sf"/>
</dbReference>
<reference evidence="2 3" key="1">
    <citation type="submission" date="2014-04" db="EMBL/GenBank/DDBJ databases">
        <authorList>
            <consortium name="DOE Joint Genome Institute"/>
            <person name="Kuo A."/>
            <person name="Martino E."/>
            <person name="Perotto S."/>
            <person name="Kohler A."/>
            <person name="Nagy L.G."/>
            <person name="Floudas D."/>
            <person name="Copeland A."/>
            <person name="Barry K.W."/>
            <person name="Cichocki N."/>
            <person name="Veneault-Fourrey C."/>
            <person name="LaButti K."/>
            <person name="Lindquist E.A."/>
            <person name="Lipzen A."/>
            <person name="Lundell T."/>
            <person name="Morin E."/>
            <person name="Murat C."/>
            <person name="Sun H."/>
            <person name="Tunlid A."/>
            <person name="Henrissat B."/>
            <person name="Grigoriev I.V."/>
            <person name="Hibbett D.S."/>
            <person name="Martin F."/>
            <person name="Nordberg H.P."/>
            <person name="Cantor M.N."/>
            <person name="Hua S.X."/>
        </authorList>
    </citation>
    <scope>NUCLEOTIDE SEQUENCE [LARGE SCALE GENOMIC DNA]</scope>
    <source>
        <strain evidence="2 3">Zn</strain>
    </source>
</reference>
<organism evidence="2 3">
    <name type="scientific">Oidiodendron maius (strain Zn)</name>
    <dbReference type="NCBI Taxonomy" id="913774"/>
    <lineage>
        <taxon>Eukaryota</taxon>
        <taxon>Fungi</taxon>
        <taxon>Dikarya</taxon>
        <taxon>Ascomycota</taxon>
        <taxon>Pezizomycotina</taxon>
        <taxon>Leotiomycetes</taxon>
        <taxon>Leotiomycetes incertae sedis</taxon>
        <taxon>Myxotrichaceae</taxon>
        <taxon>Oidiodendron</taxon>
    </lineage>
</organism>
<dbReference type="InterPro" id="IPR001206">
    <property type="entry name" value="Diacylglycerol_kinase_cat_dom"/>
</dbReference>
<dbReference type="GO" id="GO:0005737">
    <property type="term" value="C:cytoplasm"/>
    <property type="evidence" value="ECO:0007669"/>
    <property type="project" value="TreeGrafter"/>
</dbReference>
<dbReference type="PANTHER" id="PTHR12358">
    <property type="entry name" value="SPHINGOSINE KINASE"/>
    <property type="match status" value="1"/>
</dbReference>
<evidence type="ECO:0000313" key="2">
    <source>
        <dbReference type="EMBL" id="KIM94369.1"/>
    </source>
</evidence>
<evidence type="ECO:0000259" key="1">
    <source>
        <dbReference type="PROSITE" id="PS50146"/>
    </source>
</evidence>
<dbReference type="GO" id="GO:0016773">
    <property type="term" value="F:phosphotransferase activity, alcohol group as acceptor"/>
    <property type="evidence" value="ECO:0007669"/>
    <property type="project" value="UniProtKB-ARBA"/>
</dbReference>
<dbReference type="PROSITE" id="PS50146">
    <property type="entry name" value="DAGK"/>
    <property type="match status" value="1"/>
</dbReference>
<dbReference type="GO" id="GO:0016020">
    <property type="term" value="C:membrane"/>
    <property type="evidence" value="ECO:0007669"/>
    <property type="project" value="TreeGrafter"/>
</dbReference>
<dbReference type="Gene3D" id="3.40.50.10330">
    <property type="entry name" value="Probable inorganic polyphosphate/atp-NAD kinase, domain 1"/>
    <property type="match status" value="1"/>
</dbReference>
<gene>
    <name evidence="2" type="ORF">OIDMADRAFT_207566</name>
</gene>
<keyword evidence="3" id="KW-1185">Reference proteome</keyword>